<evidence type="ECO:0000256" key="2">
    <source>
        <dbReference type="ARBA" id="ARBA00004170"/>
    </source>
</evidence>
<dbReference type="RefSeq" id="WP_170160989.1">
    <property type="nucleotide sequence ID" value="NZ_AP017928.1"/>
</dbReference>
<keyword evidence="9" id="KW-0066">ATP synthesis</keyword>
<comment type="function">
    <text evidence="1">Produces ATP from ADP in the presence of a proton gradient across the membrane. The gamma chain is believed to be important in regulating ATPase activity and the flow of protons through the CF(0) complex.</text>
</comment>
<keyword evidence="10" id="KW-0175">Coiled coil</keyword>
<evidence type="ECO:0000256" key="5">
    <source>
        <dbReference type="ARBA" id="ARBA00022781"/>
    </source>
</evidence>
<dbReference type="Proteomes" id="UP000266313">
    <property type="component" value="Chromosome"/>
</dbReference>
<dbReference type="InterPro" id="IPR035968">
    <property type="entry name" value="ATP_synth_F1_ATPase_gsu"/>
</dbReference>
<keyword evidence="12" id="KW-1185">Reference proteome</keyword>
<protein>
    <submittedName>
        <fullName evidence="11">Putative ATP synthase F1, gamma subunit</fullName>
    </submittedName>
</protein>
<evidence type="ECO:0000313" key="11">
    <source>
        <dbReference type="EMBL" id="BBA33536.1"/>
    </source>
</evidence>
<dbReference type="Pfam" id="PF00231">
    <property type="entry name" value="ATP-synt"/>
    <property type="match status" value="1"/>
</dbReference>
<comment type="subcellular location">
    <subcellularLocation>
        <location evidence="2">Membrane</location>
        <topology evidence="2">Peripheral membrane protein</topology>
    </subcellularLocation>
</comment>
<keyword evidence="8" id="KW-0139">CF(1)</keyword>
<dbReference type="Gene3D" id="1.10.287.80">
    <property type="entry name" value="ATP synthase, gamma subunit, helix hairpin domain"/>
    <property type="match status" value="1"/>
</dbReference>
<evidence type="ECO:0000256" key="9">
    <source>
        <dbReference type="ARBA" id="ARBA00023310"/>
    </source>
</evidence>
<dbReference type="InterPro" id="IPR000131">
    <property type="entry name" value="ATP_synth_F1_gsu"/>
</dbReference>
<dbReference type="AlphaFoldDB" id="A0A250KPS3"/>
<comment type="similarity">
    <text evidence="3">Belongs to the ATPase gamma chain family.</text>
</comment>
<proteinExistence type="inferred from homology"/>
<evidence type="ECO:0000313" key="12">
    <source>
        <dbReference type="Proteomes" id="UP000266313"/>
    </source>
</evidence>
<sequence length="279" mass="31700">MSRRAEVEQRLRRLGEIADIMTAMKTLALIETRKFSRFMGHQQRLVQSIESASSDFLAFHPEFRSNDQPAAGGSHVYILIGSERGFCGDFNEAIMAALIALPPIRPRLVVVGRRLASKLQDYPGVEAWLDGPNVAEEVQPVLNELMAVLHRVRAEQTQWKRLSVLSHDPEGGVASHILLPIMPFEEVGFPYPPRLNLDPTAFFAELTEHYLLAKLPGLFYASLMAENRRRLDHMENALRRMNTKIEDLRRKSNALRQEEIVEEIEVILLSAESLLNHQS</sequence>
<organism evidence="11 12">
    <name type="scientific">Methylocaldum marinum</name>
    <dbReference type="NCBI Taxonomy" id="1432792"/>
    <lineage>
        <taxon>Bacteria</taxon>
        <taxon>Pseudomonadati</taxon>
        <taxon>Pseudomonadota</taxon>
        <taxon>Gammaproteobacteria</taxon>
        <taxon>Methylococcales</taxon>
        <taxon>Methylococcaceae</taxon>
        <taxon>Methylocaldum</taxon>
    </lineage>
</organism>
<evidence type="ECO:0000256" key="7">
    <source>
        <dbReference type="ARBA" id="ARBA00023136"/>
    </source>
</evidence>
<evidence type="ECO:0000256" key="8">
    <source>
        <dbReference type="ARBA" id="ARBA00023196"/>
    </source>
</evidence>
<keyword evidence="4" id="KW-0813">Transport</keyword>
<dbReference type="GO" id="GO:0045259">
    <property type="term" value="C:proton-transporting ATP synthase complex"/>
    <property type="evidence" value="ECO:0007669"/>
    <property type="project" value="UniProtKB-KW"/>
</dbReference>
<feature type="coiled-coil region" evidence="10">
    <location>
        <begin position="224"/>
        <end position="258"/>
    </location>
</feature>
<dbReference type="Gene3D" id="3.40.1380.10">
    <property type="match status" value="1"/>
</dbReference>
<reference evidence="11 12" key="1">
    <citation type="submission" date="2016-12" db="EMBL/GenBank/DDBJ databases">
        <title>Genome sequencing of Methylocaldum marinum.</title>
        <authorList>
            <person name="Takeuchi M."/>
            <person name="Kamagata Y."/>
            <person name="Hiraoka S."/>
            <person name="Oshima K."/>
            <person name="Hattori M."/>
            <person name="Iwasaki W."/>
        </authorList>
    </citation>
    <scope>NUCLEOTIDE SEQUENCE [LARGE SCALE GENOMIC DNA]</scope>
    <source>
        <strain evidence="11 12">S8</strain>
    </source>
</reference>
<dbReference type="PRINTS" id="PR00126">
    <property type="entry name" value="ATPASEGAMMA"/>
</dbReference>
<keyword evidence="5" id="KW-0375">Hydrogen ion transport</keyword>
<gene>
    <name evidence="11" type="ORF">sS8_1578</name>
</gene>
<dbReference type="KEGG" id="mmai:sS8_1578"/>
<evidence type="ECO:0000256" key="3">
    <source>
        <dbReference type="ARBA" id="ARBA00007681"/>
    </source>
</evidence>
<name>A0A250KPS3_9GAMM</name>
<keyword evidence="6" id="KW-0406">Ion transport</keyword>
<keyword evidence="7" id="KW-0472">Membrane</keyword>
<dbReference type="EMBL" id="AP017928">
    <property type="protein sequence ID" value="BBA33536.1"/>
    <property type="molecule type" value="Genomic_DNA"/>
</dbReference>
<evidence type="ECO:0000256" key="6">
    <source>
        <dbReference type="ARBA" id="ARBA00023065"/>
    </source>
</evidence>
<dbReference type="GO" id="GO:0046933">
    <property type="term" value="F:proton-transporting ATP synthase activity, rotational mechanism"/>
    <property type="evidence" value="ECO:0007669"/>
    <property type="project" value="InterPro"/>
</dbReference>
<dbReference type="SUPFAM" id="SSF52943">
    <property type="entry name" value="ATP synthase (F1-ATPase), gamma subunit"/>
    <property type="match status" value="1"/>
</dbReference>
<evidence type="ECO:0000256" key="1">
    <source>
        <dbReference type="ARBA" id="ARBA00003456"/>
    </source>
</evidence>
<evidence type="ECO:0000256" key="10">
    <source>
        <dbReference type="SAM" id="Coils"/>
    </source>
</evidence>
<accession>A0A250KPS3</accession>
<evidence type="ECO:0000256" key="4">
    <source>
        <dbReference type="ARBA" id="ARBA00022448"/>
    </source>
</evidence>